<dbReference type="InterPro" id="IPR002669">
    <property type="entry name" value="UreD"/>
</dbReference>
<reference evidence="5 6" key="1">
    <citation type="submission" date="2016-10" db="EMBL/GenBank/DDBJ databases">
        <authorList>
            <person name="Varghese N."/>
            <person name="Submissions S."/>
        </authorList>
    </citation>
    <scope>NUCLEOTIDE SEQUENCE [LARGE SCALE GENOMIC DNA]</scope>
    <source>
        <strain evidence="5 6">DSM 16525</strain>
    </source>
</reference>
<accession>A0A511SUV0</accession>
<dbReference type="AlphaFoldDB" id="A0A511SUV0"/>
<dbReference type="Proteomes" id="UP000321514">
    <property type="component" value="Unassembled WGS sequence"/>
</dbReference>
<dbReference type="HAMAP" id="MF_01384">
    <property type="entry name" value="UreD"/>
    <property type="match status" value="1"/>
</dbReference>
<comment type="caution">
    <text evidence="4">The sequence shown here is derived from an EMBL/GenBank/DDBJ whole genome shotgun (WGS) entry which is preliminary data.</text>
</comment>
<dbReference type="OrthoDB" id="5521425at2"/>
<evidence type="ECO:0000313" key="6">
    <source>
        <dbReference type="Proteomes" id="UP000183760"/>
    </source>
</evidence>
<keyword evidence="6" id="KW-1185">Reference proteome</keyword>
<feature type="region of interest" description="Disordered" evidence="3">
    <location>
        <begin position="1"/>
        <end position="25"/>
    </location>
</feature>
<reference evidence="4 7" key="2">
    <citation type="submission" date="2019-07" db="EMBL/GenBank/DDBJ databases">
        <title>Whole genome shotgun sequence of Myxococcus fulvus NBRC 100333.</title>
        <authorList>
            <person name="Hosoyama A."/>
            <person name="Uohara A."/>
            <person name="Ohji S."/>
            <person name="Ichikawa N."/>
        </authorList>
    </citation>
    <scope>NUCLEOTIDE SEQUENCE [LARGE SCALE GENOMIC DNA]</scope>
    <source>
        <strain evidence="4 7">NBRC 100333</strain>
    </source>
</reference>
<evidence type="ECO:0000313" key="5">
    <source>
        <dbReference type="EMBL" id="SES98471.1"/>
    </source>
</evidence>
<evidence type="ECO:0000313" key="7">
    <source>
        <dbReference type="Proteomes" id="UP000321514"/>
    </source>
</evidence>
<dbReference type="Pfam" id="PF01774">
    <property type="entry name" value="UreD"/>
    <property type="match status" value="1"/>
</dbReference>
<dbReference type="Proteomes" id="UP000183760">
    <property type="component" value="Unassembled WGS sequence"/>
</dbReference>
<evidence type="ECO:0000256" key="2">
    <source>
        <dbReference type="ARBA" id="ARBA00023186"/>
    </source>
</evidence>
<comment type="similarity">
    <text evidence="1">Belongs to the UreD family.</text>
</comment>
<dbReference type="STRING" id="1334629.MFUL124B02_04760"/>
<keyword evidence="2" id="KW-0143">Chaperone</keyword>
<dbReference type="PANTHER" id="PTHR33643">
    <property type="entry name" value="UREASE ACCESSORY PROTEIN D"/>
    <property type="match status" value="1"/>
</dbReference>
<dbReference type="EMBL" id="BJXR01000011">
    <property type="protein sequence ID" value="GEN05695.1"/>
    <property type="molecule type" value="Genomic_DNA"/>
</dbReference>
<dbReference type="GO" id="GO:0016151">
    <property type="term" value="F:nickel cation binding"/>
    <property type="evidence" value="ECO:0007669"/>
    <property type="project" value="InterPro"/>
</dbReference>
<protein>
    <submittedName>
        <fullName evidence="5">Urease accessory protein</fullName>
    </submittedName>
</protein>
<proteinExistence type="inferred from homology"/>
<evidence type="ECO:0000313" key="4">
    <source>
        <dbReference type="EMBL" id="GEN05695.1"/>
    </source>
</evidence>
<evidence type="ECO:0000256" key="3">
    <source>
        <dbReference type="SAM" id="MobiDB-lite"/>
    </source>
</evidence>
<evidence type="ECO:0000256" key="1">
    <source>
        <dbReference type="ARBA" id="ARBA00007177"/>
    </source>
</evidence>
<dbReference type="PANTHER" id="PTHR33643:SF1">
    <property type="entry name" value="UREASE ACCESSORY PROTEIN D"/>
    <property type="match status" value="1"/>
</dbReference>
<dbReference type="EMBL" id="FOIB01000001">
    <property type="protein sequence ID" value="SES98471.1"/>
    <property type="molecule type" value="Genomic_DNA"/>
</dbReference>
<gene>
    <name evidence="4" type="ORF">MFU01_07320</name>
    <name evidence="5" type="ORF">SAMN05443572_101757</name>
</gene>
<name>A0A511SUV0_MYXFU</name>
<sequence length="296" mass="31304">MLVEVASFPPAPTGPGSAHVSQALPETPRRAGFARLAFERAGGRTVVSTALSHSPLRLLTPRNHGHAAWAYTSSFGGGLVDGDSLHLDLDVAPGATAWLSSQGANRVYRSPSGCTSDVSARVGDDALLAWVPDPTACFTGARYSQTLAFQLAPSASLIVADIVTSGRSASGERWAFSHYASTLRVHVGERALVDERWLLDPTHGPLRERLGRFEAMATLLLVGPALATAREALLARVTALPVTPRADLVPSASPLGTHGLLLRAAAVSVESLVRTTRDWLSFLPALLGDDPWARRV</sequence>
<organism evidence="4 7">
    <name type="scientific">Myxococcus fulvus</name>
    <dbReference type="NCBI Taxonomy" id="33"/>
    <lineage>
        <taxon>Bacteria</taxon>
        <taxon>Pseudomonadati</taxon>
        <taxon>Myxococcota</taxon>
        <taxon>Myxococcia</taxon>
        <taxon>Myxococcales</taxon>
        <taxon>Cystobacterineae</taxon>
        <taxon>Myxococcaceae</taxon>
        <taxon>Myxococcus</taxon>
    </lineage>
</organism>